<name>A0A561SJR2_9PSEU</name>
<proteinExistence type="predicted"/>
<dbReference type="Proteomes" id="UP000321261">
    <property type="component" value="Unassembled WGS sequence"/>
</dbReference>
<keyword evidence="3" id="KW-1185">Reference proteome</keyword>
<organism evidence="2 3">
    <name type="scientific">Pseudonocardia hierapolitana</name>
    <dbReference type="NCBI Taxonomy" id="1128676"/>
    <lineage>
        <taxon>Bacteria</taxon>
        <taxon>Bacillati</taxon>
        <taxon>Actinomycetota</taxon>
        <taxon>Actinomycetes</taxon>
        <taxon>Pseudonocardiales</taxon>
        <taxon>Pseudonocardiaceae</taxon>
        <taxon>Pseudonocardia</taxon>
    </lineage>
</organism>
<accession>A0A561SJR2</accession>
<reference evidence="2 3" key="1">
    <citation type="submission" date="2019-06" db="EMBL/GenBank/DDBJ databases">
        <title>Sequencing the genomes of 1000 actinobacteria strains.</title>
        <authorList>
            <person name="Klenk H.-P."/>
        </authorList>
    </citation>
    <scope>NUCLEOTIDE SEQUENCE [LARGE SCALE GENOMIC DNA]</scope>
    <source>
        <strain evidence="2 3">DSM 45671</strain>
    </source>
</reference>
<evidence type="ECO:0000256" key="1">
    <source>
        <dbReference type="SAM" id="MobiDB-lite"/>
    </source>
</evidence>
<evidence type="ECO:0000313" key="3">
    <source>
        <dbReference type="Proteomes" id="UP000321261"/>
    </source>
</evidence>
<evidence type="ECO:0000313" key="2">
    <source>
        <dbReference type="EMBL" id="TWF75074.1"/>
    </source>
</evidence>
<dbReference type="EMBL" id="VIWU01000001">
    <property type="protein sequence ID" value="TWF75074.1"/>
    <property type="molecule type" value="Genomic_DNA"/>
</dbReference>
<gene>
    <name evidence="2" type="ORF">FHX44_11958</name>
</gene>
<comment type="caution">
    <text evidence="2">The sequence shown here is derived from an EMBL/GenBank/DDBJ whole genome shotgun (WGS) entry which is preliminary data.</text>
</comment>
<sequence>MRPVNRPPALRLASEPDRFALEGDEASGRRTFPTQPAVGRHDTATLESWARACWPMHLNAVLGNEIDRAVEAGVLTVPEGESLIARLAVVIDQALGVDENR</sequence>
<dbReference type="RefSeq" id="WP_147254342.1">
    <property type="nucleotide sequence ID" value="NZ_VIWU01000001.1"/>
</dbReference>
<dbReference type="AlphaFoldDB" id="A0A561SJR2"/>
<protein>
    <submittedName>
        <fullName evidence="2">Uncharacterized protein</fullName>
    </submittedName>
</protein>
<feature type="region of interest" description="Disordered" evidence="1">
    <location>
        <begin position="1"/>
        <end position="39"/>
    </location>
</feature>